<dbReference type="InterPro" id="IPR013783">
    <property type="entry name" value="Ig-like_fold"/>
</dbReference>
<proteinExistence type="predicted"/>
<name>A0A9D9HBF9_9BACT</name>
<keyword evidence="2" id="KW-0418">Kinase</keyword>
<dbReference type="Gene3D" id="2.60.40.10">
    <property type="entry name" value="Immunoglobulins"/>
    <property type="match status" value="1"/>
</dbReference>
<gene>
    <name evidence="2" type="ORF">IAC23_06705</name>
</gene>
<evidence type="ECO:0000256" key="1">
    <source>
        <dbReference type="SAM" id="SignalP"/>
    </source>
</evidence>
<dbReference type="PROSITE" id="PS51257">
    <property type="entry name" value="PROKAR_LIPOPROTEIN"/>
    <property type="match status" value="1"/>
</dbReference>
<feature type="signal peptide" evidence="1">
    <location>
        <begin position="1"/>
        <end position="21"/>
    </location>
</feature>
<keyword evidence="2" id="KW-0808">Transferase</keyword>
<evidence type="ECO:0000313" key="3">
    <source>
        <dbReference type="Proteomes" id="UP000823619"/>
    </source>
</evidence>
<accession>A0A9D9HBF9</accession>
<feature type="chain" id="PRO_5039096281" evidence="1">
    <location>
        <begin position="22"/>
        <end position="661"/>
    </location>
</feature>
<evidence type="ECO:0000313" key="2">
    <source>
        <dbReference type="EMBL" id="MBO8445366.1"/>
    </source>
</evidence>
<dbReference type="InterPro" id="IPR024361">
    <property type="entry name" value="BACON"/>
</dbReference>
<keyword evidence="1" id="KW-0732">Signal</keyword>
<dbReference type="EMBL" id="JADIMO010000086">
    <property type="protein sequence ID" value="MBO8445366.1"/>
    <property type="molecule type" value="Genomic_DNA"/>
</dbReference>
<dbReference type="CDD" id="cd14948">
    <property type="entry name" value="BACON"/>
    <property type="match status" value="1"/>
</dbReference>
<comment type="caution">
    <text evidence="2">The sequence shown here is derived from an EMBL/GenBank/DDBJ whole genome shotgun (WGS) entry which is preliminary data.</text>
</comment>
<sequence length="661" mass="75288">MKRFFLCLGTFAASLAFVSCTEENLEDPDKPDNPAGRVEITVSPETVEAKSAGGDYFLTVISDGNVSVSYDTDAGWFSAGLLVGAEENNLRFRVEPNTGNKPRSSEVTLSADGADDVTVTLTQQGTISSVCELLSFSIAGKHNGLESEIEFELDPDSRTLNAMYLKWIEKDDPEMLIPEFTINGAKVLVNGVEVVSGETEISFADDFILTVEAENGDTKDYTVSLNCPQINRELAVLHFKPASEIVSKDDYVDTKIELYDKTPGSTGEGWWDSDEQGTVEMRGRGNSTWGLPKKPYRIKFPDKFSPIGLDHAKEKSWTLLAQDMDKSLLRTHLAFEYSRALFDPSDNYHDSKAILFTPASKYVNVYITGWYTDSSTGERRFRDGEYLGVYQMSDQVQEAEGRIAVDKIKADDVTDPVGITGGYIIETDIHEGNWYSPHKNVKMSYKYPEDDEEDYDPGICYDYITDFIGDFENILYGSDFKNPENGWRKYLDEKTLIDFIIIKELAADMDGYTSTYMYKRRGVDKLFFGPIWDCDKGWDNDKRREHGDPLSSLIIYSGFWMPNYIENDWFQRLWEDETFRIDVASRWDSKRDELMAVTYRVLEEVPASMPKAIEANFTVWPFYYQYSSEANMPAEDYSSEIERIRDLTEKRAVLLDNLFNK</sequence>
<dbReference type="AlphaFoldDB" id="A0A9D9HBF9"/>
<reference evidence="2" key="2">
    <citation type="journal article" date="2021" name="PeerJ">
        <title>Extensive microbial diversity within the chicken gut microbiome revealed by metagenomics and culture.</title>
        <authorList>
            <person name="Gilroy R."/>
            <person name="Ravi A."/>
            <person name="Getino M."/>
            <person name="Pursley I."/>
            <person name="Horton D.L."/>
            <person name="Alikhan N.F."/>
            <person name="Baker D."/>
            <person name="Gharbi K."/>
            <person name="Hall N."/>
            <person name="Watson M."/>
            <person name="Adriaenssens E.M."/>
            <person name="Foster-Nyarko E."/>
            <person name="Jarju S."/>
            <person name="Secka A."/>
            <person name="Antonio M."/>
            <person name="Oren A."/>
            <person name="Chaudhuri R.R."/>
            <person name="La Ragione R."/>
            <person name="Hildebrand F."/>
            <person name="Pallen M.J."/>
        </authorList>
    </citation>
    <scope>NUCLEOTIDE SEQUENCE</scope>
    <source>
        <strain evidence="2">D5-748</strain>
    </source>
</reference>
<dbReference type="InterPro" id="IPR014867">
    <property type="entry name" value="Spore_coat_CotH_CotH2/3/7"/>
</dbReference>
<organism evidence="2 3">
    <name type="scientific">Candidatus Cryptobacteroides merdavium</name>
    <dbReference type="NCBI Taxonomy" id="2840769"/>
    <lineage>
        <taxon>Bacteria</taxon>
        <taxon>Pseudomonadati</taxon>
        <taxon>Bacteroidota</taxon>
        <taxon>Bacteroidia</taxon>
        <taxon>Bacteroidales</taxon>
        <taxon>Candidatus Cryptobacteroides</taxon>
    </lineage>
</organism>
<protein>
    <submittedName>
        <fullName evidence="2">CotH kinase family protein</fullName>
    </submittedName>
</protein>
<dbReference type="GO" id="GO:0016301">
    <property type="term" value="F:kinase activity"/>
    <property type="evidence" value="ECO:0007669"/>
    <property type="project" value="UniProtKB-KW"/>
</dbReference>
<dbReference type="Pfam" id="PF08757">
    <property type="entry name" value="CotH"/>
    <property type="match status" value="1"/>
</dbReference>
<reference evidence="2" key="1">
    <citation type="submission" date="2020-10" db="EMBL/GenBank/DDBJ databases">
        <authorList>
            <person name="Gilroy R."/>
        </authorList>
    </citation>
    <scope>NUCLEOTIDE SEQUENCE</scope>
    <source>
        <strain evidence="2">D5-748</strain>
    </source>
</reference>
<dbReference type="Proteomes" id="UP000823619">
    <property type="component" value="Unassembled WGS sequence"/>
</dbReference>